<evidence type="ECO:0000313" key="2">
    <source>
        <dbReference type="EMBL" id="KAK4214861.1"/>
    </source>
</evidence>
<feature type="transmembrane region" description="Helical" evidence="1">
    <location>
        <begin position="94"/>
        <end position="113"/>
    </location>
</feature>
<dbReference type="AlphaFoldDB" id="A0AAN6YBD0"/>
<protein>
    <submittedName>
        <fullName evidence="2">Uncharacterized protein</fullName>
    </submittedName>
</protein>
<keyword evidence="1" id="KW-0812">Transmembrane</keyword>
<dbReference type="Proteomes" id="UP001301769">
    <property type="component" value="Unassembled WGS sequence"/>
</dbReference>
<accession>A0AAN6YBD0</accession>
<keyword evidence="1" id="KW-0472">Membrane</keyword>
<keyword evidence="1" id="KW-1133">Transmembrane helix</keyword>
<dbReference type="EMBL" id="MU858087">
    <property type="protein sequence ID" value="KAK4214861.1"/>
    <property type="molecule type" value="Genomic_DNA"/>
</dbReference>
<proteinExistence type="predicted"/>
<evidence type="ECO:0000313" key="3">
    <source>
        <dbReference type="Proteomes" id="UP001301769"/>
    </source>
</evidence>
<reference evidence="2" key="1">
    <citation type="journal article" date="2023" name="Mol. Phylogenet. Evol.">
        <title>Genome-scale phylogeny and comparative genomics of the fungal order Sordariales.</title>
        <authorList>
            <person name="Hensen N."/>
            <person name="Bonometti L."/>
            <person name="Westerberg I."/>
            <person name="Brannstrom I.O."/>
            <person name="Guillou S."/>
            <person name="Cros-Aarteil S."/>
            <person name="Calhoun S."/>
            <person name="Haridas S."/>
            <person name="Kuo A."/>
            <person name="Mondo S."/>
            <person name="Pangilinan J."/>
            <person name="Riley R."/>
            <person name="LaButti K."/>
            <person name="Andreopoulos B."/>
            <person name="Lipzen A."/>
            <person name="Chen C."/>
            <person name="Yan M."/>
            <person name="Daum C."/>
            <person name="Ng V."/>
            <person name="Clum A."/>
            <person name="Steindorff A."/>
            <person name="Ohm R.A."/>
            <person name="Martin F."/>
            <person name="Silar P."/>
            <person name="Natvig D.O."/>
            <person name="Lalanne C."/>
            <person name="Gautier V."/>
            <person name="Ament-Velasquez S.L."/>
            <person name="Kruys A."/>
            <person name="Hutchinson M.I."/>
            <person name="Powell A.J."/>
            <person name="Barry K."/>
            <person name="Miller A.N."/>
            <person name="Grigoriev I.V."/>
            <person name="Debuchy R."/>
            <person name="Gladieux P."/>
            <person name="Hiltunen Thoren M."/>
            <person name="Johannesson H."/>
        </authorList>
    </citation>
    <scope>NUCLEOTIDE SEQUENCE</scope>
    <source>
        <strain evidence="2">PSN293</strain>
    </source>
</reference>
<keyword evidence="3" id="KW-1185">Reference proteome</keyword>
<evidence type="ECO:0000256" key="1">
    <source>
        <dbReference type="SAM" id="Phobius"/>
    </source>
</evidence>
<sequence>MSDSSPFGLWPNSHHGHHQIETALVGQCAIISSFISLLSNYYDCLWSCYCRFPLAVVLRWRAYAKPKLVGMAKGWSNDCFKVDGNKPPMQTSTWLSVFIYFASIMIYAVQSLISCPPLSSLCRSLVQKPLVA</sequence>
<comment type="caution">
    <text evidence="2">The sequence shown here is derived from an EMBL/GenBank/DDBJ whole genome shotgun (WGS) entry which is preliminary data.</text>
</comment>
<reference evidence="2" key="2">
    <citation type="submission" date="2023-05" db="EMBL/GenBank/DDBJ databases">
        <authorList>
            <consortium name="Lawrence Berkeley National Laboratory"/>
            <person name="Steindorff A."/>
            <person name="Hensen N."/>
            <person name="Bonometti L."/>
            <person name="Westerberg I."/>
            <person name="Brannstrom I.O."/>
            <person name="Guillou S."/>
            <person name="Cros-Aarteil S."/>
            <person name="Calhoun S."/>
            <person name="Haridas S."/>
            <person name="Kuo A."/>
            <person name="Mondo S."/>
            <person name="Pangilinan J."/>
            <person name="Riley R."/>
            <person name="Labutti K."/>
            <person name="Andreopoulos B."/>
            <person name="Lipzen A."/>
            <person name="Chen C."/>
            <person name="Yanf M."/>
            <person name="Daum C."/>
            <person name="Ng V."/>
            <person name="Clum A."/>
            <person name="Ohm R."/>
            <person name="Martin F."/>
            <person name="Silar P."/>
            <person name="Natvig D."/>
            <person name="Lalanne C."/>
            <person name="Gautier V."/>
            <person name="Ament-Velasquez S.L."/>
            <person name="Kruys A."/>
            <person name="Hutchinson M.I."/>
            <person name="Powell A.J."/>
            <person name="Barry K."/>
            <person name="Miller A.N."/>
            <person name="Grigoriev I.V."/>
            <person name="Debuchy R."/>
            <person name="Gladieux P."/>
            <person name="Thoren M.H."/>
            <person name="Johannesson H."/>
        </authorList>
    </citation>
    <scope>NUCLEOTIDE SEQUENCE</scope>
    <source>
        <strain evidence="2">PSN293</strain>
    </source>
</reference>
<gene>
    <name evidence="2" type="ORF">QBC37DRAFT_141896</name>
</gene>
<organism evidence="2 3">
    <name type="scientific">Rhypophila decipiens</name>
    <dbReference type="NCBI Taxonomy" id="261697"/>
    <lineage>
        <taxon>Eukaryota</taxon>
        <taxon>Fungi</taxon>
        <taxon>Dikarya</taxon>
        <taxon>Ascomycota</taxon>
        <taxon>Pezizomycotina</taxon>
        <taxon>Sordariomycetes</taxon>
        <taxon>Sordariomycetidae</taxon>
        <taxon>Sordariales</taxon>
        <taxon>Naviculisporaceae</taxon>
        <taxon>Rhypophila</taxon>
    </lineage>
</organism>
<name>A0AAN6YBD0_9PEZI</name>